<accession>A0A6J4IYT9</accession>
<evidence type="ECO:0000256" key="3">
    <source>
        <dbReference type="ARBA" id="ARBA00023172"/>
    </source>
</evidence>
<name>A0A6J4IYT9_9CHLR</name>
<keyword evidence="2 4" id="KW-0238">DNA-binding</keyword>
<evidence type="ECO:0000259" key="6">
    <source>
        <dbReference type="PROSITE" id="PS51900"/>
    </source>
</evidence>
<keyword evidence="3" id="KW-0233">DNA recombination</keyword>
<dbReference type="InterPro" id="IPR011010">
    <property type="entry name" value="DNA_brk_join_enz"/>
</dbReference>
<gene>
    <name evidence="7" type="ORF">AVDCRST_MAG93-2411</name>
</gene>
<dbReference type="PANTHER" id="PTHR30349:SF91">
    <property type="entry name" value="INTA PROTEIN"/>
    <property type="match status" value="1"/>
</dbReference>
<dbReference type="InterPro" id="IPR002104">
    <property type="entry name" value="Integrase_catalytic"/>
</dbReference>
<protein>
    <submittedName>
        <fullName evidence="7">Integrase</fullName>
    </submittedName>
</protein>
<dbReference type="InterPro" id="IPR004107">
    <property type="entry name" value="Integrase_SAM-like_N"/>
</dbReference>
<dbReference type="InterPro" id="IPR013762">
    <property type="entry name" value="Integrase-like_cat_sf"/>
</dbReference>
<dbReference type="InterPro" id="IPR044068">
    <property type="entry name" value="CB"/>
</dbReference>
<sequence>MAKRRGRGEGTIYRRKDGRWVGMYTVHTLDGVKRRSVYGKTKAETRVRLTEAVANRDKGLVFDAGNLSVGGYLDKWLEAIRGTVGERTWERHESIARLHVKPAIGGTKLAALNPLQVQSLYRAKSRSGVLAPGSLKRIHTTLHKALKQAVRWQMIPRNPCDSVDAPKGYRGEIKPLDKLQVRTLLDAAKEAQPRLYALYVLGVTAGMRQGELIGLQWNDLDMEGSRLTVKRSVFKGKVNAPKTARSSRTVRLAGLAVEALQEHAANRRAGVPWVFSTRNGTPLDCGNFHSDHWKPLLRRTGLPDVTFHAATMHTCATLLLSEGVHLKLVADLLGHRSIRTTANIYSHVLPDMQGEAVKAMDSFF</sequence>
<proteinExistence type="predicted"/>
<dbReference type="Pfam" id="PF00589">
    <property type="entry name" value="Phage_integrase"/>
    <property type="match status" value="1"/>
</dbReference>
<dbReference type="CDD" id="cd01189">
    <property type="entry name" value="INT_ICEBs1_C_like"/>
    <property type="match status" value="1"/>
</dbReference>
<dbReference type="SUPFAM" id="SSF56349">
    <property type="entry name" value="DNA breaking-rejoining enzymes"/>
    <property type="match status" value="1"/>
</dbReference>
<evidence type="ECO:0000256" key="4">
    <source>
        <dbReference type="PROSITE-ProRule" id="PRU01248"/>
    </source>
</evidence>
<dbReference type="PROSITE" id="PS51898">
    <property type="entry name" value="TYR_RECOMBINASE"/>
    <property type="match status" value="1"/>
</dbReference>
<evidence type="ECO:0000256" key="1">
    <source>
        <dbReference type="ARBA" id="ARBA00022908"/>
    </source>
</evidence>
<dbReference type="PANTHER" id="PTHR30349">
    <property type="entry name" value="PHAGE INTEGRASE-RELATED"/>
    <property type="match status" value="1"/>
</dbReference>
<dbReference type="GO" id="GO:0003677">
    <property type="term" value="F:DNA binding"/>
    <property type="evidence" value="ECO:0007669"/>
    <property type="project" value="UniProtKB-UniRule"/>
</dbReference>
<dbReference type="EMBL" id="CADCTR010000821">
    <property type="protein sequence ID" value="CAA9265969.1"/>
    <property type="molecule type" value="Genomic_DNA"/>
</dbReference>
<dbReference type="GO" id="GO:0015074">
    <property type="term" value="P:DNA integration"/>
    <property type="evidence" value="ECO:0007669"/>
    <property type="project" value="UniProtKB-KW"/>
</dbReference>
<dbReference type="PROSITE" id="PS51900">
    <property type="entry name" value="CB"/>
    <property type="match status" value="1"/>
</dbReference>
<feature type="domain" description="Tyr recombinase" evidence="5">
    <location>
        <begin position="171"/>
        <end position="358"/>
    </location>
</feature>
<dbReference type="InterPro" id="IPR050090">
    <property type="entry name" value="Tyrosine_recombinase_XerCD"/>
</dbReference>
<evidence type="ECO:0000259" key="5">
    <source>
        <dbReference type="PROSITE" id="PS51898"/>
    </source>
</evidence>
<dbReference type="Gene3D" id="1.10.443.10">
    <property type="entry name" value="Intergrase catalytic core"/>
    <property type="match status" value="1"/>
</dbReference>
<reference evidence="7" key="1">
    <citation type="submission" date="2020-02" db="EMBL/GenBank/DDBJ databases">
        <authorList>
            <person name="Meier V. D."/>
        </authorList>
    </citation>
    <scope>NUCLEOTIDE SEQUENCE</scope>
    <source>
        <strain evidence="7">AVDCRST_MAG93</strain>
    </source>
</reference>
<keyword evidence="1" id="KW-0229">DNA integration</keyword>
<dbReference type="Gene3D" id="1.10.150.130">
    <property type="match status" value="1"/>
</dbReference>
<evidence type="ECO:0000256" key="2">
    <source>
        <dbReference type="ARBA" id="ARBA00023125"/>
    </source>
</evidence>
<dbReference type="InterPro" id="IPR010998">
    <property type="entry name" value="Integrase_recombinase_N"/>
</dbReference>
<organism evidence="7">
    <name type="scientific">uncultured Chloroflexia bacterium</name>
    <dbReference type="NCBI Taxonomy" id="1672391"/>
    <lineage>
        <taxon>Bacteria</taxon>
        <taxon>Bacillati</taxon>
        <taxon>Chloroflexota</taxon>
        <taxon>Chloroflexia</taxon>
        <taxon>environmental samples</taxon>
    </lineage>
</organism>
<feature type="domain" description="Core-binding (CB)" evidence="6">
    <location>
        <begin position="67"/>
        <end position="150"/>
    </location>
</feature>
<evidence type="ECO:0000313" key="7">
    <source>
        <dbReference type="EMBL" id="CAA9265969.1"/>
    </source>
</evidence>
<dbReference type="Pfam" id="PF14659">
    <property type="entry name" value="Phage_int_SAM_3"/>
    <property type="match status" value="1"/>
</dbReference>
<dbReference type="GO" id="GO:0006310">
    <property type="term" value="P:DNA recombination"/>
    <property type="evidence" value="ECO:0007669"/>
    <property type="project" value="UniProtKB-KW"/>
</dbReference>
<dbReference type="AlphaFoldDB" id="A0A6J4IYT9"/>